<organism evidence="1 2">
    <name type="scientific">Bradyrhizobium retamae</name>
    <dbReference type="NCBI Taxonomy" id="1300035"/>
    <lineage>
        <taxon>Bacteria</taxon>
        <taxon>Pseudomonadati</taxon>
        <taxon>Pseudomonadota</taxon>
        <taxon>Alphaproteobacteria</taxon>
        <taxon>Hyphomicrobiales</taxon>
        <taxon>Nitrobacteraceae</taxon>
        <taxon>Bradyrhizobium</taxon>
    </lineage>
</organism>
<gene>
    <name evidence="1" type="ORF">CQ13_06275</name>
</gene>
<dbReference type="EMBL" id="LLYA01000170">
    <property type="protein sequence ID" value="KRR21653.1"/>
    <property type="molecule type" value="Genomic_DNA"/>
</dbReference>
<accession>A0A0R3MUI4</accession>
<protein>
    <submittedName>
        <fullName evidence="1">Uncharacterized protein</fullName>
    </submittedName>
</protein>
<reference evidence="1 2" key="1">
    <citation type="submission" date="2014-03" db="EMBL/GenBank/DDBJ databases">
        <title>Bradyrhizobium valentinum sp. nov., isolated from effective nodules of Lupinus mariae-josephae, a lupine endemic of basic-lime soils in Eastern Spain.</title>
        <authorList>
            <person name="Duran D."/>
            <person name="Rey L."/>
            <person name="Navarro A."/>
            <person name="Busquets A."/>
            <person name="Imperial J."/>
            <person name="Ruiz-Argueso T."/>
        </authorList>
    </citation>
    <scope>NUCLEOTIDE SEQUENCE [LARGE SCALE GENOMIC DNA]</scope>
    <source>
        <strain evidence="1 2">Ro19</strain>
    </source>
</reference>
<evidence type="ECO:0000313" key="2">
    <source>
        <dbReference type="Proteomes" id="UP000052023"/>
    </source>
</evidence>
<dbReference type="Proteomes" id="UP000052023">
    <property type="component" value="Unassembled WGS sequence"/>
</dbReference>
<evidence type="ECO:0000313" key="1">
    <source>
        <dbReference type="EMBL" id="KRR21653.1"/>
    </source>
</evidence>
<dbReference type="AlphaFoldDB" id="A0A0R3MUI4"/>
<name>A0A0R3MUI4_9BRAD</name>
<keyword evidence="2" id="KW-1185">Reference proteome</keyword>
<comment type="caution">
    <text evidence="1">The sequence shown here is derived from an EMBL/GenBank/DDBJ whole genome shotgun (WGS) entry which is preliminary data.</text>
</comment>
<proteinExistence type="predicted"/>
<sequence>MGKKHDKLMIEHQAALARIAYLEDLVTMLQKPMGTGEYILRVALDHFWKALGAEHQTDACGRLRNLLEERNVLNAIRDALEERGFFHMANGRDIGKLLDDADALKRALVLAVDMLAANEPGDSRAVSNEFVALAAVSTGDTSPEVMAIIDQPRSPAAFRCAPTNLEITVS</sequence>